<dbReference type="EMBL" id="CM000781">
    <property type="protein sequence ID" value="AQK62587.1"/>
    <property type="molecule type" value="Genomic_DNA"/>
</dbReference>
<name>A0A1D6GGA9_MAIZE</name>
<evidence type="ECO:0000313" key="1">
    <source>
        <dbReference type="EMBL" id="AQK62587.1"/>
    </source>
</evidence>
<sequence>MAVEVDARWEPMGAQEYYDYWRAMYSARNNRLLPLYFPLDKQEEDIVIVKLPIVGDENEGEFIISFLFILISLNFIFMFLFVQGYFKLDSYLDPSFMSIIKDPDLWCKEMGKFAHAQKGFNYARAPPLPRSTRVSEPTELTSSRLQFHPTVIVLCCSTFHASHLLSSISSTVLKETAESISVSSTVLKEEENTSLVEGSSGDLEEDRLESAATNLQPGSDTCIAREELLDQKDLVKLQAVIRGHLEAAHASRPKQIR</sequence>
<dbReference type="eggNOG" id="KOG0714">
    <property type="taxonomic scope" value="Eukaryota"/>
</dbReference>
<organism evidence="1">
    <name type="scientific">Zea mays</name>
    <name type="common">Maize</name>
    <dbReference type="NCBI Taxonomy" id="4577"/>
    <lineage>
        <taxon>Eukaryota</taxon>
        <taxon>Viridiplantae</taxon>
        <taxon>Streptophyta</taxon>
        <taxon>Embryophyta</taxon>
        <taxon>Tracheophyta</taxon>
        <taxon>Spermatophyta</taxon>
        <taxon>Magnoliopsida</taxon>
        <taxon>Liliopsida</taxon>
        <taxon>Poales</taxon>
        <taxon>Poaceae</taxon>
        <taxon>PACMAD clade</taxon>
        <taxon>Panicoideae</taxon>
        <taxon>Andropogonodae</taxon>
        <taxon>Andropogoneae</taxon>
        <taxon>Tripsacinae</taxon>
        <taxon>Zea</taxon>
    </lineage>
</organism>
<dbReference type="InParanoid" id="A0A1D6GGA9"/>
<protein>
    <submittedName>
        <fullName evidence="1">Uncharacterized protein</fullName>
    </submittedName>
</protein>
<dbReference type="ExpressionAtlas" id="A0A1D6GGA9">
    <property type="expression patterns" value="baseline and differential"/>
</dbReference>
<dbReference type="SMR" id="A0A1D6GGA9"/>
<gene>
    <name evidence="1" type="ORF">ZEAMMB73_Zm00001d013167</name>
</gene>
<dbReference type="eggNOG" id="KOG2633">
    <property type="taxonomic scope" value="Eukaryota"/>
</dbReference>
<dbReference type="PaxDb" id="4577-GRMZM2G351729_P01"/>
<accession>A0A1D6GGA9</accession>
<dbReference type="AlphaFoldDB" id="A0A1D6GGA9"/>
<proteinExistence type="predicted"/>
<reference evidence="1" key="1">
    <citation type="submission" date="2015-12" db="EMBL/GenBank/DDBJ databases">
        <title>Update maize B73 reference genome by single molecule sequencing technologies.</title>
        <authorList>
            <consortium name="Maize Genome Sequencing Project"/>
            <person name="Ware D."/>
        </authorList>
    </citation>
    <scope>NUCLEOTIDE SEQUENCE</scope>
    <source>
        <tissue evidence="1">Seedling</tissue>
    </source>
</reference>